<evidence type="ECO:0000313" key="3">
    <source>
        <dbReference type="EMBL" id="KAF5194406.1"/>
    </source>
</evidence>
<dbReference type="OrthoDB" id="8068875at2759"/>
<keyword evidence="4" id="KW-1185">Reference proteome</keyword>
<evidence type="ECO:0000256" key="1">
    <source>
        <dbReference type="ARBA" id="ARBA00022737"/>
    </source>
</evidence>
<protein>
    <submittedName>
        <fullName evidence="3">Retinitis pigmentosa gtpase regulator b</fullName>
    </submittedName>
</protein>
<dbReference type="PRINTS" id="PR00633">
    <property type="entry name" value="RCCNDNSATION"/>
</dbReference>
<dbReference type="Gene3D" id="2.130.10.30">
    <property type="entry name" value="Regulator of chromosome condensation 1/beta-lactamase-inhibitor protein II"/>
    <property type="match status" value="1"/>
</dbReference>
<dbReference type="PROSITE" id="PS50012">
    <property type="entry name" value="RCC1_3"/>
    <property type="match status" value="2"/>
</dbReference>
<reference evidence="3 4" key="1">
    <citation type="submission" date="2020-06" db="EMBL/GenBank/DDBJ databases">
        <title>Transcriptomic and genomic resources for Thalictrum thalictroides and T. hernandezii: Facilitating candidate gene discovery in an emerging model plant lineage.</title>
        <authorList>
            <person name="Arias T."/>
            <person name="Riano-Pachon D.M."/>
            <person name="Di Stilio V.S."/>
        </authorList>
    </citation>
    <scope>NUCLEOTIDE SEQUENCE [LARGE SCALE GENOMIC DNA]</scope>
    <source>
        <strain evidence="4">cv. WT478/WT964</strain>
        <tissue evidence="3">Leaves</tissue>
    </source>
</reference>
<proteinExistence type="predicted"/>
<feature type="repeat" description="RCC1" evidence="2">
    <location>
        <begin position="37"/>
        <end position="88"/>
    </location>
</feature>
<sequence length="189" mass="20478">MWRQKLKNVSKLGLGFSRRWISSEKQQQEGGGGRRKKFAALWGNGDYGRLGLGKVDSQWTPTICSALENQNLKAISCGGAHTLFLTEAGRVYATGLNDFGQLGISPEKSYTLEPLEVSGLPEEVIRVSAGYHHSSAITANGVLYMWGNNSSGQLGLGKSLILHLSKSDLSGGPWWWDAVLVTPGISRVC</sequence>
<gene>
    <name evidence="3" type="ORF">FRX31_016007</name>
</gene>
<comment type="caution">
    <text evidence="3">The sequence shown here is derived from an EMBL/GenBank/DDBJ whole genome shotgun (WGS) entry which is preliminary data.</text>
</comment>
<dbReference type="Proteomes" id="UP000554482">
    <property type="component" value="Unassembled WGS sequence"/>
</dbReference>
<organism evidence="3 4">
    <name type="scientific">Thalictrum thalictroides</name>
    <name type="common">Rue-anemone</name>
    <name type="synonym">Anemone thalictroides</name>
    <dbReference type="NCBI Taxonomy" id="46969"/>
    <lineage>
        <taxon>Eukaryota</taxon>
        <taxon>Viridiplantae</taxon>
        <taxon>Streptophyta</taxon>
        <taxon>Embryophyta</taxon>
        <taxon>Tracheophyta</taxon>
        <taxon>Spermatophyta</taxon>
        <taxon>Magnoliopsida</taxon>
        <taxon>Ranunculales</taxon>
        <taxon>Ranunculaceae</taxon>
        <taxon>Thalictroideae</taxon>
        <taxon>Thalictrum</taxon>
    </lineage>
</organism>
<dbReference type="InterPro" id="IPR000408">
    <property type="entry name" value="Reg_chr_condens"/>
</dbReference>
<dbReference type="SUPFAM" id="SSF50985">
    <property type="entry name" value="RCC1/BLIP-II"/>
    <property type="match status" value="1"/>
</dbReference>
<dbReference type="AlphaFoldDB" id="A0A7J6WAF5"/>
<dbReference type="EMBL" id="JABWDY010018746">
    <property type="protein sequence ID" value="KAF5194406.1"/>
    <property type="molecule type" value="Genomic_DNA"/>
</dbReference>
<evidence type="ECO:0000313" key="4">
    <source>
        <dbReference type="Proteomes" id="UP000554482"/>
    </source>
</evidence>
<dbReference type="PANTHER" id="PTHR22872">
    <property type="entry name" value="BTK-BINDING PROTEIN-RELATED"/>
    <property type="match status" value="1"/>
</dbReference>
<name>A0A7J6WAF5_THATH</name>
<evidence type="ECO:0000256" key="2">
    <source>
        <dbReference type="PROSITE-ProRule" id="PRU00235"/>
    </source>
</evidence>
<dbReference type="PANTHER" id="PTHR22872:SF2">
    <property type="entry name" value="INHIBITOR OF BRUTON TYROSINE KINASE"/>
    <property type="match status" value="1"/>
</dbReference>
<feature type="repeat" description="RCC1" evidence="2">
    <location>
        <begin position="89"/>
        <end position="140"/>
    </location>
</feature>
<dbReference type="Pfam" id="PF00415">
    <property type="entry name" value="RCC1"/>
    <property type="match status" value="3"/>
</dbReference>
<keyword evidence="1" id="KW-0677">Repeat</keyword>
<accession>A0A7J6WAF5</accession>
<dbReference type="InterPro" id="IPR009091">
    <property type="entry name" value="RCC1/BLIP-II"/>
</dbReference>
<dbReference type="InterPro" id="IPR051625">
    <property type="entry name" value="Signaling_Regulatory_Domain"/>
</dbReference>
<feature type="non-terminal residue" evidence="3">
    <location>
        <position position="1"/>
    </location>
</feature>